<dbReference type="RefSeq" id="WP_201636777.1">
    <property type="nucleotide sequence ID" value="NZ_JAEQNB010000005.1"/>
</dbReference>
<protein>
    <recommendedName>
        <fullName evidence="3">Phage tail protein</fullName>
    </recommendedName>
</protein>
<accession>A0ABS1JCV2</accession>
<dbReference type="SUPFAM" id="SSF101898">
    <property type="entry name" value="NHL repeat"/>
    <property type="match status" value="1"/>
</dbReference>
<evidence type="ECO:0008006" key="3">
    <source>
        <dbReference type="Google" id="ProtNLM"/>
    </source>
</evidence>
<dbReference type="NCBIfam" id="TIGR02242">
    <property type="entry name" value="tail_TIGR02242"/>
    <property type="match status" value="1"/>
</dbReference>
<dbReference type="EMBL" id="JAEQNB010000005">
    <property type="protein sequence ID" value="MBL0388112.1"/>
    <property type="molecule type" value="Genomic_DNA"/>
</dbReference>
<evidence type="ECO:0000313" key="2">
    <source>
        <dbReference type="Proteomes" id="UP000602284"/>
    </source>
</evidence>
<evidence type="ECO:0000313" key="1">
    <source>
        <dbReference type="EMBL" id="MBL0388112.1"/>
    </source>
</evidence>
<dbReference type="Gene3D" id="2.120.10.30">
    <property type="entry name" value="TolB, C-terminal domain"/>
    <property type="match status" value="1"/>
</dbReference>
<dbReference type="InterPro" id="IPR006521">
    <property type="entry name" value="Tail_protein_I"/>
</dbReference>
<name>A0ABS1JCV2_9BACL</name>
<gene>
    <name evidence="1" type="ORF">JJB07_15960</name>
</gene>
<keyword evidence="2" id="KW-1185">Reference proteome</keyword>
<dbReference type="Proteomes" id="UP000602284">
    <property type="component" value="Unassembled WGS sequence"/>
</dbReference>
<comment type="caution">
    <text evidence="1">The sequence shown here is derived from an EMBL/GenBank/DDBJ whole genome shotgun (WGS) entry which is preliminary data.</text>
</comment>
<dbReference type="Pfam" id="PF09684">
    <property type="entry name" value="Tail_P2_I"/>
    <property type="match status" value="1"/>
</dbReference>
<dbReference type="InterPro" id="IPR011042">
    <property type="entry name" value="6-blade_b-propeller_TolB-like"/>
</dbReference>
<proteinExistence type="predicted"/>
<reference evidence="1 2" key="1">
    <citation type="submission" date="2021-01" db="EMBL/GenBank/DDBJ databases">
        <title>Tumebacillus sp. strain ITR2 16S ribosomal RNA gene Genome sequencing and assembly.</title>
        <authorList>
            <person name="Kang M."/>
        </authorList>
    </citation>
    <scope>NUCLEOTIDE SEQUENCE [LARGE SCALE GENOMIC DNA]</scope>
    <source>
        <strain evidence="1 2">ITR2</strain>
    </source>
</reference>
<sequence length="701" mass="80899">MYETTTFFSLNKLSDWQQGTAYNLRLTEEGVRLERTVRYGWQRDISLNRIVGTSQVTNLTLGPGGTLLLLDHSANVWMYDYINAIYESLFPRKHRLFTRYALLAATDDLLVVAERVRDPRITAYSLSNIQSVWEMREWQGQPLCPLALSSDGVEDVFVVIPEQTVLEGRRRVVPAGTAFVILQIGAGGRIQHVYRDEELRAEESTRLTELCKRFFLNVQGEGEVSLLDGRRGRLHVFHRKGGVARHLDLNFPGVPSGLGIDPRGSLYISDGREQASEGPDDRFVRVYNQDGSVLENVSGMQGQVDRMLYGHRQLLYLWNKAEQRITVLEPSSRIQGAPGQSGSPEGVYFTRAFDAVTSEMVWHKILLDADLPDETQLRVYYYASDHREVWLDEGTVLLDDFLHDERFSLEEKQRRTRNLWHGPIVNPRDALLRAQGRYLWLRIEWSGSDRKTPLLKKVRAYYPRTSYLQYLPAVYQQDPQSRDFLERFLSLFGTFFDEMEEAIDHIARCFDTDAATGDLLKWLSTWMGIAVDDRWTEEQTRTLLKRAPDLYKKRGTREGIQELLEVFTGEKPILVEFFQYKNLIEKAEVRRLMERLYGLDPYRFSVLVKPEAVPDDRSRALLEKLLSEERPAFTDVQLVVLEPQIHMGSHTYLGINTFLQEPTLLVLDEKSTLPYHTVLVDVDHNSRIGLHTRLGMDSTLE</sequence>
<dbReference type="InterPro" id="IPR011748">
    <property type="entry name" value="Unchr_phage_tail-like"/>
</dbReference>
<organism evidence="1 2">
    <name type="scientific">Tumebacillus amylolyticus</name>
    <dbReference type="NCBI Taxonomy" id="2801339"/>
    <lineage>
        <taxon>Bacteria</taxon>
        <taxon>Bacillati</taxon>
        <taxon>Bacillota</taxon>
        <taxon>Bacilli</taxon>
        <taxon>Bacillales</taxon>
        <taxon>Alicyclobacillaceae</taxon>
        <taxon>Tumebacillus</taxon>
    </lineage>
</organism>